<evidence type="ECO:0000313" key="3">
    <source>
        <dbReference type="Proteomes" id="UP000035548"/>
    </source>
</evidence>
<organism evidence="2 3">
    <name type="scientific">Corynebacterium uterequi</name>
    <dbReference type="NCBI Taxonomy" id="1072256"/>
    <lineage>
        <taxon>Bacteria</taxon>
        <taxon>Bacillati</taxon>
        <taxon>Actinomycetota</taxon>
        <taxon>Actinomycetes</taxon>
        <taxon>Mycobacteriales</taxon>
        <taxon>Corynebacteriaceae</taxon>
        <taxon>Corynebacterium</taxon>
    </lineage>
</organism>
<feature type="signal peptide" evidence="1">
    <location>
        <begin position="1"/>
        <end position="26"/>
    </location>
</feature>
<evidence type="ECO:0008006" key="4">
    <source>
        <dbReference type="Google" id="ProtNLM"/>
    </source>
</evidence>
<dbReference type="Gene3D" id="2.40.10.10">
    <property type="entry name" value="Trypsin-like serine proteases"/>
    <property type="match status" value="2"/>
</dbReference>
<proteinExistence type="predicted"/>
<dbReference type="STRING" id="1072256.CUTER_08650"/>
<evidence type="ECO:0000256" key="1">
    <source>
        <dbReference type="SAM" id="SignalP"/>
    </source>
</evidence>
<reference evidence="2 3" key="1">
    <citation type="journal article" date="2015" name="Genome Announc.">
        <title>Virulence Factor Genes Detected in the Complete Genome Sequence of Corynebacterium uterequi DSM 45634, Isolated from the Uterus of a Maiden Mare.</title>
        <authorList>
            <person name="Ruckert C."/>
            <person name="Kriete M."/>
            <person name="Jaenicke S."/>
            <person name="Winkler A."/>
            <person name="Tauch A."/>
        </authorList>
    </citation>
    <scope>NUCLEOTIDE SEQUENCE [LARGE SCALE GENOMIC DNA]</scope>
    <source>
        <strain evidence="2 3">DSM 45634</strain>
    </source>
</reference>
<dbReference type="KEGG" id="cut:CUTER_08650"/>
<gene>
    <name evidence="2" type="ORF">CUTER_08650</name>
</gene>
<dbReference type="Proteomes" id="UP000035548">
    <property type="component" value="Chromosome"/>
</dbReference>
<dbReference type="InterPro" id="IPR009003">
    <property type="entry name" value="Peptidase_S1_PA"/>
</dbReference>
<dbReference type="PATRIC" id="fig|1072256.5.peg.1706"/>
<protein>
    <recommendedName>
        <fullName evidence="4">Trypsin</fullName>
    </recommendedName>
</protein>
<dbReference type="AlphaFoldDB" id="A0A0G3HKT8"/>
<keyword evidence="3" id="KW-1185">Reference proteome</keyword>
<name>A0A0G3HKT8_9CORY</name>
<feature type="chain" id="PRO_5005184621" description="Trypsin" evidence="1">
    <location>
        <begin position="27"/>
        <end position="250"/>
    </location>
</feature>
<reference evidence="3" key="2">
    <citation type="submission" date="2015-05" db="EMBL/GenBank/DDBJ databases">
        <title>Complete genome sequence of Corynebacterium uterequi DSM 45634, isolated from the uterus of a maiden mare.</title>
        <authorList>
            <person name="Ruckert C."/>
            <person name="Albersmeier A."/>
            <person name="Winkler A."/>
            <person name="Tauch A."/>
        </authorList>
    </citation>
    <scope>NUCLEOTIDE SEQUENCE [LARGE SCALE GENOMIC DNA]</scope>
    <source>
        <strain evidence="3">DSM 45634</strain>
    </source>
</reference>
<keyword evidence="1" id="KW-0732">Signal</keyword>
<dbReference type="InterPro" id="IPR043504">
    <property type="entry name" value="Peptidase_S1_PA_chymotrypsin"/>
</dbReference>
<sequence length="250" mass="25351">MRSVSRITAAVATTMAAAALVPPASAVTPGEALLTVGGTRSLDCTAGPVLSVERPGQPTARIMLTAGHCATDDAGWQADAVYSSSGARVGALDKVKLAANTPGETLAGFIRMTTGADWATVLVDDSASGAVIDTPDGDVELTGVRDYRPTGLKEVSFDNAGDPICKIGLTTGHTCGTQLFRTYNSVYSSGLGFAPGDSGGINYDPRTGEIIGITVENFGAVGRTQTADAILQDAYGLADGEVATAAQVAH</sequence>
<evidence type="ECO:0000313" key="2">
    <source>
        <dbReference type="EMBL" id="AKK11712.1"/>
    </source>
</evidence>
<dbReference type="SUPFAM" id="SSF50494">
    <property type="entry name" value="Trypsin-like serine proteases"/>
    <property type="match status" value="1"/>
</dbReference>
<accession>A0A0G3HKT8</accession>
<dbReference type="EMBL" id="CP011546">
    <property type="protein sequence ID" value="AKK11712.1"/>
    <property type="molecule type" value="Genomic_DNA"/>
</dbReference>